<evidence type="ECO:0000256" key="2">
    <source>
        <dbReference type="ARBA" id="ARBA00022475"/>
    </source>
</evidence>
<feature type="transmembrane region" description="Helical" evidence="6">
    <location>
        <begin position="404"/>
        <end position="422"/>
    </location>
</feature>
<comment type="caution">
    <text evidence="7">The sequence shown here is derived from an EMBL/GenBank/DDBJ whole genome shotgun (WGS) entry which is preliminary data.</text>
</comment>
<keyword evidence="5 6" id="KW-0472">Membrane</keyword>
<evidence type="ECO:0000313" key="8">
    <source>
        <dbReference type="Proteomes" id="UP001279681"/>
    </source>
</evidence>
<evidence type="ECO:0000256" key="5">
    <source>
        <dbReference type="ARBA" id="ARBA00023136"/>
    </source>
</evidence>
<dbReference type="InterPro" id="IPR002293">
    <property type="entry name" value="AA/rel_permease1"/>
</dbReference>
<gene>
    <name evidence="7" type="ORF">RFV38_05800</name>
</gene>
<dbReference type="Proteomes" id="UP001279681">
    <property type="component" value="Unassembled WGS sequence"/>
</dbReference>
<comment type="subcellular location">
    <subcellularLocation>
        <location evidence="1">Cell membrane</location>
        <topology evidence="1">Multi-pass membrane protein</topology>
    </subcellularLocation>
</comment>
<evidence type="ECO:0000256" key="6">
    <source>
        <dbReference type="SAM" id="Phobius"/>
    </source>
</evidence>
<feature type="transmembrane region" description="Helical" evidence="6">
    <location>
        <begin position="275"/>
        <end position="297"/>
    </location>
</feature>
<accession>A0ABU4W914</accession>
<feature type="transmembrane region" description="Helical" evidence="6">
    <location>
        <begin position="193"/>
        <end position="216"/>
    </location>
</feature>
<dbReference type="Pfam" id="PF13520">
    <property type="entry name" value="AA_permease_2"/>
    <property type="match status" value="1"/>
</dbReference>
<feature type="transmembrane region" description="Helical" evidence="6">
    <location>
        <begin position="345"/>
        <end position="368"/>
    </location>
</feature>
<feature type="transmembrane region" description="Helical" evidence="6">
    <location>
        <begin position="38"/>
        <end position="60"/>
    </location>
</feature>
<organism evidence="7 8">
    <name type="scientific">Candidatus Cetobacterium colombiensis</name>
    <dbReference type="NCBI Taxonomy" id="3073100"/>
    <lineage>
        <taxon>Bacteria</taxon>
        <taxon>Fusobacteriati</taxon>
        <taxon>Fusobacteriota</taxon>
        <taxon>Fusobacteriia</taxon>
        <taxon>Fusobacteriales</taxon>
        <taxon>Fusobacteriaceae</taxon>
        <taxon>Cetobacterium</taxon>
    </lineage>
</organism>
<feature type="transmembrane region" description="Helical" evidence="6">
    <location>
        <begin position="318"/>
        <end position="339"/>
    </location>
</feature>
<protein>
    <submittedName>
        <fullName evidence="7">APC family permease</fullName>
    </submittedName>
</protein>
<keyword evidence="2" id="KW-1003">Cell membrane</keyword>
<evidence type="ECO:0000256" key="3">
    <source>
        <dbReference type="ARBA" id="ARBA00022692"/>
    </source>
</evidence>
<feature type="transmembrane region" description="Helical" evidence="6">
    <location>
        <begin position="228"/>
        <end position="251"/>
    </location>
</feature>
<dbReference type="PANTHER" id="PTHR42770">
    <property type="entry name" value="AMINO ACID TRANSPORTER-RELATED"/>
    <property type="match status" value="1"/>
</dbReference>
<feature type="transmembrane region" description="Helical" evidence="6">
    <location>
        <begin position="12"/>
        <end position="32"/>
    </location>
</feature>
<dbReference type="RefSeq" id="WP_320313417.1">
    <property type="nucleotide sequence ID" value="NZ_JAVIKH010000006.1"/>
</dbReference>
<reference evidence="8" key="1">
    <citation type="submission" date="2023-07" db="EMBL/GenBank/DDBJ databases">
        <authorList>
            <person name="Colorado M.A."/>
            <person name="Villamil L.M."/>
            <person name="Melo J.F."/>
            <person name="Rodriguez J.A."/>
            <person name="Ruiz R.Y."/>
        </authorList>
    </citation>
    <scope>NUCLEOTIDE SEQUENCE [LARGE SCALE GENOMIC DNA]</scope>
    <source>
        <strain evidence="8">C33</strain>
    </source>
</reference>
<feature type="transmembrane region" description="Helical" evidence="6">
    <location>
        <begin position="81"/>
        <end position="103"/>
    </location>
</feature>
<dbReference type="PANTHER" id="PTHR42770:SF18">
    <property type="entry name" value="ARGININE_AGMATINE ANTIPORTER"/>
    <property type="match status" value="1"/>
</dbReference>
<evidence type="ECO:0000313" key="7">
    <source>
        <dbReference type="EMBL" id="MDX8336012.1"/>
    </source>
</evidence>
<keyword evidence="3 6" id="KW-0812">Transmembrane</keyword>
<feature type="transmembrane region" description="Helical" evidence="6">
    <location>
        <begin position="375"/>
        <end position="398"/>
    </location>
</feature>
<proteinExistence type="predicted"/>
<dbReference type="PIRSF" id="PIRSF006060">
    <property type="entry name" value="AA_transporter"/>
    <property type="match status" value="1"/>
</dbReference>
<evidence type="ECO:0000256" key="4">
    <source>
        <dbReference type="ARBA" id="ARBA00022989"/>
    </source>
</evidence>
<feature type="transmembrane region" description="Helical" evidence="6">
    <location>
        <begin position="123"/>
        <end position="142"/>
    </location>
</feature>
<keyword evidence="4 6" id="KW-1133">Transmembrane helix</keyword>
<sequence>MSELSGNKLGFWSIFFLGINSIIGSGIFLLPNKAYADVGLASIVVILINAVLALFLALCFAETASIFDKNGSSFVYAKEAYGNFVGFEIGIFAWFIGIVSWAAELQGFLTALGGIYPLAVDPYYNKIFVIAIGAFLGVLNYLGVKFSKILNNVITVSKLLPLILFIFIGIFFIKGPDFFPLVPKIQTGLATGNLGVATLVIFYAFTGFDLLAVAAEDMENPTKNLPKAIIWVMVFCSVFYLLIMIVCIGLLGPKLGTTSVPIATATAAIFGNTGFLFITIATLVSIGGITIALSFIAPRSIQALADSHYVPVIFNKKGRFGTAGFAILITTLITISLALYGNFIFLASLTVIARLIEFISTAGSVLVFRKRKLKALYKIPLGPIIPVVAIVLSIWLLAQSSYEKLIFVIIGLVIGGILYVFYAKKQMEKN</sequence>
<keyword evidence="8" id="KW-1185">Reference proteome</keyword>
<dbReference type="Gene3D" id="1.20.1740.10">
    <property type="entry name" value="Amino acid/polyamine transporter I"/>
    <property type="match status" value="1"/>
</dbReference>
<dbReference type="EMBL" id="JAVIKH010000006">
    <property type="protein sequence ID" value="MDX8336012.1"/>
    <property type="molecule type" value="Genomic_DNA"/>
</dbReference>
<feature type="transmembrane region" description="Helical" evidence="6">
    <location>
        <begin position="149"/>
        <end position="173"/>
    </location>
</feature>
<name>A0ABU4W914_9FUSO</name>
<evidence type="ECO:0000256" key="1">
    <source>
        <dbReference type="ARBA" id="ARBA00004651"/>
    </source>
</evidence>
<dbReference type="InterPro" id="IPR050367">
    <property type="entry name" value="APC_superfamily"/>
</dbReference>